<dbReference type="PROSITE" id="PS01124">
    <property type="entry name" value="HTH_ARAC_FAMILY_2"/>
    <property type="match status" value="1"/>
</dbReference>
<keyword evidence="1" id="KW-0805">Transcription regulation</keyword>
<dbReference type="InterPro" id="IPR020449">
    <property type="entry name" value="Tscrpt_reg_AraC-type_HTH"/>
</dbReference>
<keyword evidence="6" id="KW-1185">Reference proteome</keyword>
<dbReference type="Gene3D" id="1.10.10.60">
    <property type="entry name" value="Homeodomain-like"/>
    <property type="match status" value="2"/>
</dbReference>
<dbReference type="InterPro" id="IPR018062">
    <property type="entry name" value="HTH_AraC-typ_CS"/>
</dbReference>
<comment type="caution">
    <text evidence="5">The sequence shown here is derived from an EMBL/GenBank/DDBJ whole genome shotgun (WGS) entry which is preliminary data.</text>
</comment>
<dbReference type="GO" id="GO:0043565">
    <property type="term" value="F:sequence-specific DNA binding"/>
    <property type="evidence" value="ECO:0007669"/>
    <property type="project" value="InterPro"/>
</dbReference>
<evidence type="ECO:0000313" key="6">
    <source>
        <dbReference type="Proteomes" id="UP000245202"/>
    </source>
</evidence>
<dbReference type="AlphaFoldDB" id="A0A2R5F3E7"/>
<dbReference type="SMART" id="SM00342">
    <property type="entry name" value="HTH_ARAC"/>
    <property type="match status" value="1"/>
</dbReference>
<evidence type="ECO:0000256" key="3">
    <source>
        <dbReference type="ARBA" id="ARBA00023163"/>
    </source>
</evidence>
<gene>
    <name evidence="5" type="ORF">PAT3040_05252</name>
</gene>
<feature type="domain" description="HTH araC/xylS-type" evidence="4">
    <location>
        <begin position="1"/>
        <end position="80"/>
    </location>
</feature>
<organism evidence="5 6">
    <name type="scientific">Paenibacillus agaridevorans</name>
    <dbReference type="NCBI Taxonomy" id="171404"/>
    <lineage>
        <taxon>Bacteria</taxon>
        <taxon>Bacillati</taxon>
        <taxon>Bacillota</taxon>
        <taxon>Bacilli</taxon>
        <taxon>Bacillales</taxon>
        <taxon>Paenibacillaceae</taxon>
        <taxon>Paenibacillus</taxon>
    </lineage>
</organism>
<dbReference type="PROSITE" id="PS00041">
    <property type="entry name" value="HTH_ARAC_FAMILY_1"/>
    <property type="match status" value="1"/>
</dbReference>
<proteinExistence type="predicted"/>
<name>A0A2R5F3E7_9BACL</name>
<dbReference type="PANTHER" id="PTHR43280">
    <property type="entry name" value="ARAC-FAMILY TRANSCRIPTIONAL REGULATOR"/>
    <property type="match status" value="1"/>
</dbReference>
<protein>
    <submittedName>
        <fullName evidence="5">Putative AraC family transcriptional regulator</fullName>
    </submittedName>
</protein>
<reference evidence="5 6" key="1">
    <citation type="submission" date="2017-08" db="EMBL/GenBank/DDBJ databases">
        <title>Substantial Increase in Enzyme Production by Combined Drug-Resistance Mutations in Paenibacillus agaridevorans.</title>
        <authorList>
            <person name="Tanaka Y."/>
            <person name="Funane K."/>
            <person name="Hosaka T."/>
            <person name="Shiwa Y."/>
            <person name="Fujita N."/>
            <person name="Miyazaki T."/>
            <person name="Yoshikawa H."/>
            <person name="Murakami K."/>
            <person name="Kasahara K."/>
            <person name="Inaoka T."/>
            <person name="Hiraga Y."/>
            <person name="Ochi K."/>
        </authorList>
    </citation>
    <scope>NUCLEOTIDE SEQUENCE [LARGE SCALE GENOMIC DNA]</scope>
    <source>
        <strain evidence="5 6">T-3040</strain>
    </source>
</reference>
<dbReference type="InterPro" id="IPR018060">
    <property type="entry name" value="HTH_AraC"/>
</dbReference>
<dbReference type="PANTHER" id="PTHR43280:SF28">
    <property type="entry name" value="HTH-TYPE TRANSCRIPTIONAL ACTIVATOR RHAS"/>
    <property type="match status" value="1"/>
</dbReference>
<keyword evidence="3" id="KW-0804">Transcription</keyword>
<dbReference type="SUPFAM" id="SSF46689">
    <property type="entry name" value="Homeodomain-like"/>
    <property type="match status" value="1"/>
</dbReference>
<dbReference type="GO" id="GO:0003700">
    <property type="term" value="F:DNA-binding transcription factor activity"/>
    <property type="evidence" value="ECO:0007669"/>
    <property type="project" value="InterPro"/>
</dbReference>
<evidence type="ECO:0000259" key="4">
    <source>
        <dbReference type="PROSITE" id="PS01124"/>
    </source>
</evidence>
<dbReference type="PRINTS" id="PR00032">
    <property type="entry name" value="HTHARAC"/>
</dbReference>
<evidence type="ECO:0000256" key="2">
    <source>
        <dbReference type="ARBA" id="ARBA00023125"/>
    </source>
</evidence>
<dbReference type="InterPro" id="IPR009057">
    <property type="entry name" value="Homeodomain-like_sf"/>
</dbReference>
<accession>A0A2R5F3E7</accession>
<sequence length="90" mass="10132">MANDLNMSAAYLSTYIKEKTGTNFIDHLNGLRMAKAKELLTETARQVSDIAREVGYLNVTSFNRLFKKTTGISPTEYRRLRQVDAEGKTG</sequence>
<keyword evidence="2" id="KW-0238">DNA-binding</keyword>
<dbReference type="EMBL" id="BDQX01000327">
    <property type="protein sequence ID" value="GBG10511.1"/>
    <property type="molecule type" value="Genomic_DNA"/>
</dbReference>
<evidence type="ECO:0000256" key="1">
    <source>
        <dbReference type="ARBA" id="ARBA00023015"/>
    </source>
</evidence>
<dbReference type="Pfam" id="PF12833">
    <property type="entry name" value="HTH_18"/>
    <property type="match status" value="1"/>
</dbReference>
<dbReference type="Proteomes" id="UP000245202">
    <property type="component" value="Unassembled WGS sequence"/>
</dbReference>
<evidence type="ECO:0000313" key="5">
    <source>
        <dbReference type="EMBL" id="GBG10511.1"/>
    </source>
</evidence>